<comment type="caution">
    <text evidence="1">The sequence shown here is derived from an EMBL/GenBank/DDBJ whole genome shotgun (WGS) entry which is preliminary data.</text>
</comment>
<accession>X0RZ21</accession>
<sequence>MDGLCNVAGVGDKVTINGTEYHLSIPTPLDFGELERHVVSLRGNPFAELAKCIDEFPPEARHEALKGAADSIAHRSVRATQDEVGAFSGTADGIFFMLYLMLRKGHPEIDRPEKADELIREINEAETAGLMRVVSSLWTIETAAKNLP</sequence>
<gene>
    <name evidence="1" type="ORF">S01H1_07432</name>
</gene>
<dbReference type="AlphaFoldDB" id="X0RZ21"/>
<name>X0RZ21_9ZZZZ</name>
<feature type="non-terminal residue" evidence="1">
    <location>
        <position position="148"/>
    </location>
</feature>
<reference evidence="1" key="1">
    <citation type="journal article" date="2014" name="Front. Microbiol.">
        <title>High frequency of phylogenetically diverse reductive dehalogenase-homologous genes in deep subseafloor sedimentary metagenomes.</title>
        <authorList>
            <person name="Kawai M."/>
            <person name="Futagami T."/>
            <person name="Toyoda A."/>
            <person name="Takaki Y."/>
            <person name="Nishi S."/>
            <person name="Hori S."/>
            <person name="Arai W."/>
            <person name="Tsubouchi T."/>
            <person name="Morono Y."/>
            <person name="Uchiyama I."/>
            <person name="Ito T."/>
            <person name="Fujiyama A."/>
            <person name="Inagaki F."/>
            <person name="Takami H."/>
        </authorList>
    </citation>
    <scope>NUCLEOTIDE SEQUENCE</scope>
    <source>
        <strain evidence="1">Expedition CK06-06</strain>
    </source>
</reference>
<evidence type="ECO:0000313" key="1">
    <source>
        <dbReference type="EMBL" id="GAF68952.1"/>
    </source>
</evidence>
<dbReference type="EMBL" id="BARS01003833">
    <property type="protein sequence ID" value="GAF68952.1"/>
    <property type="molecule type" value="Genomic_DNA"/>
</dbReference>
<protein>
    <submittedName>
        <fullName evidence="1">Uncharacterized protein</fullName>
    </submittedName>
</protein>
<organism evidence="1">
    <name type="scientific">marine sediment metagenome</name>
    <dbReference type="NCBI Taxonomy" id="412755"/>
    <lineage>
        <taxon>unclassified sequences</taxon>
        <taxon>metagenomes</taxon>
        <taxon>ecological metagenomes</taxon>
    </lineage>
</organism>
<proteinExistence type="predicted"/>